<dbReference type="Proteomes" id="UP001055879">
    <property type="component" value="Linkage Group LG01"/>
</dbReference>
<dbReference type="EMBL" id="CM042047">
    <property type="protein sequence ID" value="KAI3770886.1"/>
    <property type="molecule type" value="Genomic_DNA"/>
</dbReference>
<name>A0ACB9FIQ8_ARCLA</name>
<evidence type="ECO:0000313" key="1">
    <source>
        <dbReference type="EMBL" id="KAI3770886.1"/>
    </source>
</evidence>
<keyword evidence="2" id="KW-1185">Reference proteome</keyword>
<sequence>MAGNPLTDKIGDINSRLEYAYRMALISKELFESTGIDCNGKYAEANSSICYACLILTKSTNGDHDMVVPHVDAGYKTTYARDNYSLAFVTLKGAGHTAPEFLREECFEMVKRWFAHKPI</sequence>
<reference evidence="1 2" key="2">
    <citation type="journal article" date="2022" name="Mol. Ecol. Resour.">
        <title>The genomes of chicory, endive, great burdock and yacon provide insights into Asteraceae paleo-polyploidization history and plant inulin production.</title>
        <authorList>
            <person name="Fan W."/>
            <person name="Wang S."/>
            <person name="Wang H."/>
            <person name="Wang A."/>
            <person name="Jiang F."/>
            <person name="Liu H."/>
            <person name="Zhao H."/>
            <person name="Xu D."/>
            <person name="Zhang Y."/>
        </authorList>
    </citation>
    <scope>NUCLEOTIDE SEQUENCE [LARGE SCALE GENOMIC DNA]</scope>
    <source>
        <strain evidence="2">cv. Niubang</strain>
    </source>
</reference>
<proteinExistence type="predicted"/>
<comment type="caution">
    <text evidence="1">The sequence shown here is derived from an EMBL/GenBank/DDBJ whole genome shotgun (WGS) entry which is preliminary data.</text>
</comment>
<organism evidence="1 2">
    <name type="scientific">Arctium lappa</name>
    <name type="common">Greater burdock</name>
    <name type="synonym">Lappa major</name>
    <dbReference type="NCBI Taxonomy" id="4217"/>
    <lineage>
        <taxon>Eukaryota</taxon>
        <taxon>Viridiplantae</taxon>
        <taxon>Streptophyta</taxon>
        <taxon>Embryophyta</taxon>
        <taxon>Tracheophyta</taxon>
        <taxon>Spermatophyta</taxon>
        <taxon>Magnoliopsida</taxon>
        <taxon>eudicotyledons</taxon>
        <taxon>Gunneridae</taxon>
        <taxon>Pentapetalae</taxon>
        <taxon>asterids</taxon>
        <taxon>campanulids</taxon>
        <taxon>Asterales</taxon>
        <taxon>Asteraceae</taxon>
        <taxon>Carduoideae</taxon>
        <taxon>Cardueae</taxon>
        <taxon>Arctiinae</taxon>
        <taxon>Arctium</taxon>
    </lineage>
</organism>
<gene>
    <name evidence="1" type="ORF">L6452_02034</name>
</gene>
<reference evidence="2" key="1">
    <citation type="journal article" date="2022" name="Mol. Ecol. Resour.">
        <title>The genomes of chicory, endive, great burdock and yacon provide insights into Asteraceae palaeo-polyploidization history and plant inulin production.</title>
        <authorList>
            <person name="Fan W."/>
            <person name="Wang S."/>
            <person name="Wang H."/>
            <person name="Wang A."/>
            <person name="Jiang F."/>
            <person name="Liu H."/>
            <person name="Zhao H."/>
            <person name="Xu D."/>
            <person name="Zhang Y."/>
        </authorList>
    </citation>
    <scope>NUCLEOTIDE SEQUENCE [LARGE SCALE GENOMIC DNA]</scope>
    <source>
        <strain evidence="2">cv. Niubang</strain>
    </source>
</reference>
<accession>A0ACB9FIQ8</accession>
<protein>
    <submittedName>
        <fullName evidence="1">Uncharacterized protein</fullName>
    </submittedName>
</protein>
<evidence type="ECO:0000313" key="2">
    <source>
        <dbReference type="Proteomes" id="UP001055879"/>
    </source>
</evidence>